<feature type="region of interest" description="Disordered" evidence="1">
    <location>
        <begin position="173"/>
        <end position="200"/>
    </location>
</feature>
<proteinExistence type="predicted"/>
<dbReference type="EMBL" id="LR824016">
    <property type="protein sequence ID" value="CAD0200883.1"/>
    <property type="molecule type" value="Genomic_DNA"/>
</dbReference>
<evidence type="ECO:0000256" key="1">
    <source>
        <dbReference type="SAM" id="MobiDB-lite"/>
    </source>
</evidence>
<dbReference type="AlphaFoldDB" id="A0A9N8KT70"/>
<dbReference type="Proteomes" id="UP001154114">
    <property type="component" value="Chromosome 13"/>
</dbReference>
<organism evidence="2 3">
    <name type="scientific">Chrysodeixis includens</name>
    <name type="common">Soybean looper</name>
    <name type="synonym">Pseudoplusia includens</name>
    <dbReference type="NCBI Taxonomy" id="689277"/>
    <lineage>
        <taxon>Eukaryota</taxon>
        <taxon>Metazoa</taxon>
        <taxon>Ecdysozoa</taxon>
        <taxon>Arthropoda</taxon>
        <taxon>Hexapoda</taxon>
        <taxon>Insecta</taxon>
        <taxon>Pterygota</taxon>
        <taxon>Neoptera</taxon>
        <taxon>Endopterygota</taxon>
        <taxon>Lepidoptera</taxon>
        <taxon>Glossata</taxon>
        <taxon>Ditrysia</taxon>
        <taxon>Noctuoidea</taxon>
        <taxon>Noctuidae</taxon>
        <taxon>Plusiinae</taxon>
        <taxon>Chrysodeixis</taxon>
    </lineage>
</organism>
<gene>
    <name evidence="2" type="ORF">CINC_LOCUS2564</name>
</gene>
<feature type="region of interest" description="Disordered" evidence="1">
    <location>
        <begin position="100"/>
        <end position="123"/>
    </location>
</feature>
<sequence length="216" mass="23150">MNKMSCSVATGVTAALRAKTEQRSEKLRTKLRMAKEIATAACADHSLVGHHLKPFKFGSDDSLESRSKVCAGHGPLLGAKGSYKSVGANNGAITCTLRPRRYWRSPPGSSPRTTTPASSTKTVSTLQTAMGNTLIYDTVCIMPFKNALVMPWAGQQCVASREVGASEALTRFPGGGARRTMRYSATSEPKPDQLPPPPPTLATRTHQLSNCTFILI</sequence>
<protein>
    <submittedName>
        <fullName evidence="2">Uncharacterized protein</fullName>
    </submittedName>
</protein>
<evidence type="ECO:0000313" key="3">
    <source>
        <dbReference type="Proteomes" id="UP001154114"/>
    </source>
</evidence>
<keyword evidence="3" id="KW-1185">Reference proteome</keyword>
<feature type="compositionally biased region" description="Low complexity" evidence="1">
    <location>
        <begin position="105"/>
        <end position="123"/>
    </location>
</feature>
<evidence type="ECO:0000313" key="2">
    <source>
        <dbReference type="EMBL" id="CAD0200883.1"/>
    </source>
</evidence>
<accession>A0A9N8KT70</accession>
<reference evidence="2" key="1">
    <citation type="submission" date="2021-12" db="EMBL/GenBank/DDBJ databases">
        <authorList>
            <person name="King R."/>
        </authorList>
    </citation>
    <scope>NUCLEOTIDE SEQUENCE</scope>
</reference>
<name>A0A9N8KT70_CHRIL</name>